<keyword evidence="4" id="KW-1185">Reference proteome</keyword>
<dbReference type="Pfam" id="PF03995">
    <property type="entry name" value="Inhibitor_I36"/>
    <property type="match status" value="1"/>
</dbReference>
<gene>
    <name evidence="3" type="ORF">GCM10009759_26010</name>
</gene>
<comment type="caution">
    <text evidence="3">The sequence shown here is derived from an EMBL/GenBank/DDBJ whole genome shotgun (WGS) entry which is preliminary data.</text>
</comment>
<dbReference type="Pfam" id="PF05257">
    <property type="entry name" value="CHAP"/>
    <property type="match status" value="1"/>
</dbReference>
<proteinExistence type="predicted"/>
<accession>A0ABP5I9J0</accession>
<name>A0ABP5I9J0_9ACTN</name>
<evidence type="ECO:0000256" key="1">
    <source>
        <dbReference type="SAM" id="MobiDB-lite"/>
    </source>
</evidence>
<feature type="compositionally biased region" description="Low complexity" evidence="1">
    <location>
        <begin position="1"/>
        <end position="25"/>
    </location>
</feature>
<dbReference type="InterPro" id="IPR038765">
    <property type="entry name" value="Papain-like_cys_pep_sf"/>
</dbReference>
<feature type="region of interest" description="Disordered" evidence="1">
    <location>
        <begin position="1"/>
        <end position="65"/>
    </location>
</feature>
<organism evidence="3 4">
    <name type="scientific">Kitasatospora saccharophila</name>
    <dbReference type="NCBI Taxonomy" id="407973"/>
    <lineage>
        <taxon>Bacteria</taxon>
        <taxon>Bacillati</taxon>
        <taxon>Actinomycetota</taxon>
        <taxon>Actinomycetes</taxon>
        <taxon>Kitasatosporales</taxon>
        <taxon>Streptomycetaceae</taxon>
        <taxon>Kitasatospora</taxon>
    </lineage>
</organism>
<protein>
    <recommendedName>
        <fullName evidence="2">Peptidase C51 domain-containing protein</fullName>
    </recommendedName>
</protein>
<feature type="domain" description="Peptidase C51" evidence="2">
    <location>
        <begin position="205"/>
        <end position="339"/>
    </location>
</feature>
<reference evidence="4" key="1">
    <citation type="journal article" date="2019" name="Int. J. Syst. Evol. Microbiol.">
        <title>The Global Catalogue of Microorganisms (GCM) 10K type strain sequencing project: providing services to taxonomists for standard genome sequencing and annotation.</title>
        <authorList>
            <consortium name="The Broad Institute Genomics Platform"/>
            <consortium name="The Broad Institute Genome Sequencing Center for Infectious Disease"/>
            <person name="Wu L."/>
            <person name="Ma J."/>
        </authorList>
    </citation>
    <scope>NUCLEOTIDE SEQUENCE [LARGE SCALE GENOMIC DNA]</scope>
    <source>
        <strain evidence="4">JCM 14559</strain>
    </source>
</reference>
<dbReference type="InterPro" id="IPR007921">
    <property type="entry name" value="CHAP_dom"/>
</dbReference>
<evidence type="ECO:0000313" key="3">
    <source>
        <dbReference type="EMBL" id="GAA2096609.1"/>
    </source>
</evidence>
<evidence type="ECO:0000313" key="4">
    <source>
        <dbReference type="Proteomes" id="UP001500897"/>
    </source>
</evidence>
<dbReference type="EMBL" id="BAAANS010000014">
    <property type="protein sequence ID" value="GAA2096609.1"/>
    <property type="molecule type" value="Genomic_DNA"/>
</dbReference>
<dbReference type="PROSITE" id="PS50911">
    <property type="entry name" value="CHAP"/>
    <property type="match status" value="1"/>
</dbReference>
<dbReference type="Gene3D" id="3.90.1720.10">
    <property type="entry name" value="endopeptidase domain like (from Nostoc punctiforme)"/>
    <property type="match status" value="1"/>
</dbReference>
<dbReference type="SUPFAM" id="SSF54001">
    <property type="entry name" value="Cysteine proteinases"/>
    <property type="match status" value="1"/>
</dbReference>
<sequence length="340" mass="36134">MTTTSASTAWPTTPPTTARASPSRPGRSTSARTDRALLPEHDRSTTEAHPDQPSAPIDDTPSGEKTMRNIRNALTVAGTALALAVPLIATTSAPAFAASRDGVCGSGEFCYYYNSDEAGSISDFTSSLSNYGDTQPTCYDFKGTGAGQGLCIKNNAASVWNRTSQTVRVYYNSGYAGSYQDFAPGAKGNLNSTLKNNNASHKFLSSSSSDNESPVNDFDHGTRGFAANNCTAFAAFRIADRLGVPNFSNSYGGTTWGNAATWDDAARRLGITVNTTPTVGAIAVNDTHGLYGHVAYVNAVYSDGSFDVEEYNWNNPLAYGTRSHLKVSSSEASFQHMIHF</sequence>
<evidence type="ECO:0000259" key="2">
    <source>
        <dbReference type="PROSITE" id="PS50911"/>
    </source>
</evidence>
<feature type="compositionally biased region" description="Basic and acidic residues" evidence="1">
    <location>
        <begin position="32"/>
        <end position="50"/>
    </location>
</feature>
<dbReference type="Proteomes" id="UP001500897">
    <property type="component" value="Unassembled WGS sequence"/>
</dbReference>